<name>A0ABW4MYW9_9BACI</name>
<keyword evidence="2" id="KW-0378">Hydrolase</keyword>
<dbReference type="Proteomes" id="UP001597227">
    <property type="component" value="Unassembled WGS sequence"/>
</dbReference>
<dbReference type="EMBL" id="JBHUEK010000034">
    <property type="protein sequence ID" value="MFD1781625.1"/>
    <property type="molecule type" value="Genomic_DNA"/>
</dbReference>
<dbReference type="CDD" id="cd00085">
    <property type="entry name" value="HNHc"/>
    <property type="match status" value="1"/>
</dbReference>
<keyword evidence="3" id="KW-1185">Reference proteome</keyword>
<dbReference type="GO" id="GO:0004519">
    <property type="term" value="F:endonuclease activity"/>
    <property type="evidence" value="ECO:0007669"/>
    <property type="project" value="UniProtKB-KW"/>
</dbReference>
<dbReference type="RefSeq" id="WP_388042206.1">
    <property type="nucleotide sequence ID" value="NZ_JBHUEK010000034.1"/>
</dbReference>
<protein>
    <submittedName>
        <fullName evidence="2">HNH endonuclease</fullName>
    </submittedName>
</protein>
<dbReference type="Gene3D" id="1.10.30.50">
    <property type="match status" value="1"/>
</dbReference>
<proteinExistence type="predicted"/>
<comment type="caution">
    <text evidence="2">The sequence shown here is derived from an EMBL/GenBank/DDBJ whole genome shotgun (WGS) entry which is preliminary data.</text>
</comment>
<dbReference type="InterPro" id="IPR002711">
    <property type="entry name" value="HNH"/>
</dbReference>
<dbReference type="InterPro" id="IPR003615">
    <property type="entry name" value="HNH_nuc"/>
</dbReference>
<feature type="domain" description="HNH" evidence="1">
    <location>
        <begin position="52"/>
        <end position="101"/>
    </location>
</feature>
<reference evidence="3" key="1">
    <citation type="journal article" date="2019" name="Int. J. Syst. Evol. Microbiol.">
        <title>The Global Catalogue of Microorganisms (GCM) 10K type strain sequencing project: providing services to taxonomists for standard genome sequencing and annotation.</title>
        <authorList>
            <consortium name="The Broad Institute Genomics Platform"/>
            <consortium name="The Broad Institute Genome Sequencing Center for Infectious Disease"/>
            <person name="Wu L."/>
            <person name="Ma J."/>
        </authorList>
    </citation>
    <scope>NUCLEOTIDE SEQUENCE [LARGE SCALE GENOMIC DNA]</scope>
    <source>
        <strain evidence="3">CCUG 15531</strain>
    </source>
</reference>
<evidence type="ECO:0000313" key="3">
    <source>
        <dbReference type="Proteomes" id="UP001597227"/>
    </source>
</evidence>
<gene>
    <name evidence="2" type="ORF">ACFSFW_23545</name>
</gene>
<dbReference type="Pfam" id="PF01844">
    <property type="entry name" value="HNH"/>
    <property type="match status" value="1"/>
</dbReference>
<evidence type="ECO:0000259" key="1">
    <source>
        <dbReference type="Pfam" id="PF01844"/>
    </source>
</evidence>
<sequence length="121" mass="14183">MFTTSFFEKNELEKQKNFPVKYHHIIQHSLSENTKKQFNIVLYAKWWANGICQLCNQPAPYKNKKGEPHLHSHRIQWLSRGGEDRIANTIALCPNCHDRMHVLDDPKDVLILKSKVSSMKI</sequence>
<keyword evidence="2" id="KW-0255">Endonuclease</keyword>
<keyword evidence="2" id="KW-0540">Nuclease</keyword>
<accession>A0ABW4MYW9</accession>
<evidence type="ECO:0000313" key="2">
    <source>
        <dbReference type="EMBL" id="MFD1781625.1"/>
    </source>
</evidence>
<organism evidence="2 3">
    <name type="scientific">Fredinandcohnia salidurans</name>
    <dbReference type="NCBI Taxonomy" id="2595041"/>
    <lineage>
        <taxon>Bacteria</taxon>
        <taxon>Bacillati</taxon>
        <taxon>Bacillota</taxon>
        <taxon>Bacilli</taxon>
        <taxon>Bacillales</taxon>
        <taxon>Bacillaceae</taxon>
        <taxon>Fredinandcohnia</taxon>
    </lineage>
</organism>